<protein>
    <submittedName>
        <fullName evidence="1">Uncharacterized protein</fullName>
    </submittedName>
</protein>
<comment type="caution">
    <text evidence="1">The sequence shown here is derived from an EMBL/GenBank/DDBJ whole genome shotgun (WGS) entry which is preliminary data.</text>
</comment>
<dbReference type="AlphaFoldDB" id="A0AAE3TAK9"/>
<evidence type="ECO:0000313" key="1">
    <source>
        <dbReference type="EMBL" id="MDF0602963.1"/>
    </source>
</evidence>
<organism evidence="1 2">
    <name type="scientific">Psychromarinibacter sediminicola</name>
    <dbReference type="NCBI Taxonomy" id="3033385"/>
    <lineage>
        <taxon>Bacteria</taxon>
        <taxon>Pseudomonadati</taxon>
        <taxon>Pseudomonadota</taxon>
        <taxon>Alphaproteobacteria</taxon>
        <taxon>Rhodobacterales</taxon>
        <taxon>Paracoccaceae</taxon>
        <taxon>Psychromarinibacter</taxon>
    </lineage>
</organism>
<gene>
    <name evidence="1" type="ORF">P1J78_19645</name>
</gene>
<name>A0AAE3TAK9_9RHOB</name>
<reference evidence="1" key="1">
    <citation type="submission" date="2023-03" db="EMBL/GenBank/DDBJ databases">
        <title>Multiphase analysis and comparison of six strains from genera Psychromarinibacter, Lutimaribacter, and Maritimibacter, including a novel species: Psychromarinibacter sediminicola sp. nov.</title>
        <authorList>
            <person name="Wang Y.-H."/>
            <person name="Ye M.-Q."/>
            <person name="Du Z.-J."/>
        </authorList>
    </citation>
    <scope>NUCLEOTIDE SEQUENCE</scope>
    <source>
        <strain evidence="1">C21-152</strain>
    </source>
</reference>
<accession>A0AAE3TAK9</accession>
<evidence type="ECO:0000313" key="2">
    <source>
        <dbReference type="Proteomes" id="UP001220964"/>
    </source>
</evidence>
<proteinExistence type="predicted"/>
<sequence>MAGALVLPAACDSPSPAFSRLPAHRVTVDDATFSVRFTPFEAEALRVSRGLPGSRGEVMFAGARAIMLASGCPVVPKTLEGDPAIVRASLDCAGTGPRPSPPAAPEAYDCGFVGPWRKDGIPWKSATIDCVRVE</sequence>
<keyword evidence="2" id="KW-1185">Reference proteome</keyword>
<dbReference type="EMBL" id="JARGYC010000068">
    <property type="protein sequence ID" value="MDF0602963.1"/>
    <property type="molecule type" value="Genomic_DNA"/>
</dbReference>
<dbReference type="Proteomes" id="UP001220964">
    <property type="component" value="Unassembled WGS sequence"/>
</dbReference>
<dbReference type="RefSeq" id="WP_275569088.1">
    <property type="nucleotide sequence ID" value="NZ_JARGYC010000068.1"/>
</dbReference>